<dbReference type="SMART" id="SM00342">
    <property type="entry name" value="HTH_ARAC"/>
    <property type="match status" value="1"/>
</dbReference>
<dbReference type="InterPro" id="IPR050204">
    <property type="entry name" value="AraC_XylS_family_regulators"/>
</dbReference>
<evidence type="ECO:0000259" key="4">
    <source>
        <dbReference type="PROSITE" id="PS01124"/>
    </source>
</evidence>
<dbReference type="GO" id="GO:0003700">
    <property type="term" value="F:DNA-binding transcription factor activity"/>
    <property type="evidence" value="ECO:0007669"/>
    <property type="project" value="InterPro"/>
</dbReference>
<gene>
    <name evidence="5" type="ORF">DLM75_16165</name>
</gene>
<dbReference type="InterPro" id="IPR018060">
    <property type="entry name" value="HTH_AraC"/>
</dbReference>
<feature type="domain" description="HTH araC/xylS-type" evidence="4">
    <location>
        <begin position="143"/>
        <end position="243"/>
    </location>
</feature>
<dbReference type="SUPFAM" id="SSF46689">
    <property type="entry name" value="Homeodomain-like"/>
    <property type="match status" value="2"/>
</dbReference>
<keyword evidence="3" id="KW-0804">Transcription</keyword>
<keyword evidence="1" id="KW-0805">Transcription regulation</keyword>
<dbReference type="InterPro" id="IPR009057">
    <property type="entry name" value="Homeodomain-like_sf"/>
</dbReference>
<dbReference type="OrthoDB" id="183331at2"/>
<evidence type="ECO:0000256" key="1">
    <source>
        <dbReference type="ARBA" id="ARBA00023015"/>
    </source>
</evidence>
<evidence type="ECO:0000256" key="2">
    <source>
        <dbReference type="ARBA" id="ARBA00023125"/>
    </source>
</evidence>
<dbReference type="GO" id="GO:0043565">
    <property type="term" value="F:sequence-specific DNA binding"/>
    <property type="evidence" value="ECO:0007669"/>
    <property type="project" value="InterPro"/>
</dbReference>
<sequence>MQNVICALRGAVLFVGKLPDLSFHSTVTSATVVGLDREIKKRIKGTEEWMSARCFVFDGALSHETILSGTVGILFADPGSEIGAILAEEAGPKGLSENPLWAPELIATCEEILKTNSECYPEILNDSFPFNRLLPAKNIQDDDRLIHVLRKLVENPEETVNVDELAREIGMSASWLQHEFKNVVGLPLRAFRKWFRIKTAVIALKQGASLADAALSAGFYDQAHFTNVFREIFGISPSTVFGKGEPIHWYIQNEELDRIITAR</sequence>
<protein>
    <submittedName>
        <fullName evidence="5">AraC family transcriptional regulator</fullName>
    </submittedName>
</protein>
<organism evidence="5 6">
    <name type="scientific">Leptospira stimsonii</name>
    <dbReference type="NCBI Taxonomy" id="2202203"/>
    <lineage>
        <taxon>Bacteria</taxon>
        <taxon>Pseudomonadati</taxon>
        <taxon>Spirochaetota</taxon>
        <taxon>Spirochaetia</taxon>
        <taxon>Leptospirales</taxon>
        <taxon>Leptospiraceae</taxon>
        <taxon>Leptospira</taxon>
    </lineage>
</organism>
<reference evidence="6" key="1">
    <citation type="submission" date="2018-05" db="EMBL/GenBank/DDBJ databases">
        <title>Leptospira yasudae sp. nov. and Leptospira stimsonii sp. nov., two pathogenic species of the genus Leptospira isolated from environmental sources.</title>
        <authorList>
            <person name="Casanovas-Massana A."/>
            <person name="Hamond C."/>
            <person name="Santos L.A."/>
            <person name="Hacker K.P."/>
            <person name="Balassiano I."/>
            <person name="Medeiros M.A."/>
            <person name="Reis M.G."/>
            <person name="Ko A.I."/>
            <person name="Wunder E.A."/>
        </authorList>
    </citation>
    <scope>NUCLEOTIDE SEQUENCE [LARGE SCALE GENOMIC DNA]</scope>
    <source>
        <strain evidence="6">Yale</strain>
    </source>
</reference>
<evidence type="ECO:0000313" key="6">
    <source>
        <dbReference type="Proteomes" id="UP000265798"/>
    </source>
</evidence>
<name>A0A396Z717_9LEPT</name>
<dbReference type="InterPro" id="IPR018062">
    <property type="entry name" value="HTH_AraC-typ_CS"/>
</dbReference>
<keyword evidence="2" id="KW-0238">DNA-binding</keyword>
<dbReference type="EMBL" id="QHCT01000004">
    <property type="protein sequence ID" value="RHX89367.1"/>
    <property type="molecule type" value="Genomic_DNA"/>
</dbReference>
<dbReference type="AlphaFoldDB" id="A0A396Z717"/>
<dbReference type="PROSITE" id="PS00041">
    <property type="entry name" value="HTH_ARAC_FAMILY_1"/>
    <property type="match status" value="2"/>
</dbReference>
<dbReference type="Pfam" id="PF12833">
    <property type="entry name" value="HTH_18"/>
    <property type="match status" value="1"/>
</dbReference>
<accession>A0A396Z717</accession>
<dbReference type="PROSITE" id="PS01124">
    <property type="entry name" value="HTH_ARAC_FAMILY_2"/>
    <property type="match status" value="1"/>
</dbReference>
<dbReference type="Gene3D" id="1.10.10.60">
    <property type="entry name" value="Homeodomain-like"/>
    <property type="match status" value="1"/>
</dbReference>
<evidence type="ECO:0000256" key="3">
    <source>
        <dbReference type="ARBA" id="ARBA00023163"/>
    </source>
</evidence>
<dbReference type="Proteomes" id="UP000265798">
    <property type="component" value="Unassembled WGS sequence"/>
</dbReference>
<proteinExistence type="predicted"/>
<evidence type="ECO:0000313" key="5">
    <source>
        <dbReference type="EMBL" id="RHX89367.1"/>
    </source>
</evidence>
<dbReference type="PANTHER" id="PTHR46796">
    <property type="entry name" value="HTH-TYPE TRANSCRIPTIONAL ACTIVATOR RHAS-RELATED"/>
    <property type="match status" value="1"/>
</dbReference>
<comment type="caution">
    <text evidence="5">The sequence shown here is derived from an EMBL/GenBank/DDBJ whole genome shotgun (WGS) entry which is preliminary data.</text>
</comment>
<dbReference type="RefSeq" id="WP_118969526.1">
    <property type="nucleotide sequence ID" value="NZ_QHCT01000004.1"/>
</dbReference>